<proteinExistence type="predicted"/>
<evidence type="ECO:0000256" key="1">
    <source>
        <dbReference type="SAM" id="Phobius"/>
    </source>
</evidence>
<dbReference type="Proteomes" id="UP001205890">
    <property type="component" value="Unassembled WGS sequence"/>
</dbReference>
<feature type="domain" description="DUF155" evidence="2">
    <location>
        <begin position="56"/>
        <end position="225"/>
    </location>
</feature>
<dbReference type="PANTHER" id="PTHR16255:SF1">
    <property type="entry name" value="REQUIRED FOR MEIOTIC NUCLEAR DIVISION PROTEIN 1 HOMOLOG"/>
    <property type="match status" value="1"/>
</dbReference>
<reference evidence="3 4" key="1">
    <citation type="submission" date="2022-07" db="EMBL/GenBank/DDBJ databases">
        <authorList>
            <person name="Li W.-J."/>
            <person name="Deng Q.-Q."/>
        </authorList>
    </citation>
    <scope>NUCLEOTIDE SEQUENCE [LARGE SCALE GENOMIC DNA]</scope>
    <source>
        <strain evidence="3 4">SYSU M60028</strain>
    </source>
</reference>
<dbReference type="PANTHER" id="PTHR16255">
    <property type="entry name" value="REQUIRED FOR MEIOTIC NUCLEAR DIVISION PROTEIN 1 HOMOLOG"/>
    <property type="match status" value="1"/>
</dbReference>
<dbReference type="RefSeq" id="WP_254738270.1">
    <property type="nucleotide sequence ID" value="NZ_JANCLU010000002.1"/>
</dbReference>
<accession>A0ABT1L798</accession>
<keyword evidence="1" id="KW-0472">Membrane</keyword>
<dbReference type="InterPro" id="IPR051624">
    <property type="entry name" value="RMD1/Sad1-interacting"/>
</dbReference>
<dbReference type="EMBL" id="JANCLU010000002">
    <property type="protein sequence ID" value="MCP8937351.1"/>
    <property type="molecule type" value="Genomic_DNA"/>
</dbReference>
<dbReference type="Pfam" id="PF02582">
    <property type="entry name" value="DUF155"/>
    <property type="match status" value="1"/>
</dbReference>
<name>A0ABT1L798_9HYPH</name>
<gene>
    <name evidence="3" type="ORF">NK718_02390</name>
</gene>
<organism evidence="3 4">
    <name type="scientific">Alsobacter ponti</name>
    <dbReference type="NCBI Taxonomy" id="2962936"/>
    <lineage>
        <taxon>Bacteria</taxon>
        <taxon>Pseudomonadati</taxon>
        <taxon>Pseudomonadota</taxon>
        <taxon>Alphaproteobacteria</taxon>
        <taxon>Hyphomicrobiales</taxon>
        <taxon>Alsobacteraceae</taxon>
        <taxon>Alsobacter</taxon>
    </lineage>
</organism>
<evidence type="ECO:0000313" key="3">
    <source>
        <dbReference type="EMBL" id="MCP8937351.1"/>
    </source>
</evidence>
<protein>
    <submittedName>
        <fullName evidence="3">RMD1 family protein</fullName>
    </submittedName>
</protein>
<keyword evidence="1" id="KW-0812">Transmembrane</keyword>
<sequence>MNEPLSPALPASTQSDRMVVRALLLGDRIDTAGLERSDMISTVPFAFRVGRDGGFVVLFRYGVAVLGGMSPVEEDDLMRKLGPRVIGHIPRGEDEVAVLEALPDKEDQVAPGGPVQMRDFSTERLLIVSDALAKSVALAHNERNVSAVFDVIDPLARDLAHKGRVPAHRKNILKLIGEALLVDHRMSGRVAVDEKPDVLWDRPELERLYARLEDEYELKERAHALGRKLAVVQETARALTDLIDAQRSVRLEATIVLLIVVEVIVTFYQLFAGLRF</sequence>
<dbReference type="InterPro" id="IPR003734">
    <property type="entry name" value="DUF155"/>
</dbReference>
<feature type="transmembrane region" description="Helical" evidence="1">
    <location>
        <begin position="255"/>
        <end position="274"/>
    </location>
</feature>
<keyword evidence="1" id="KW-1133">Transmembrane helix</keyword>
<evidence type="ECO:0000259" key="2">
    <source>
        <dbReference type="Pfam" id="PF02582"/>
    </source>
</evidence>
<comment type="caution">
    <text evidence="3">The sequence shown here is derived from an EMBL/GenBank/DDBJ whole genome shotgun (WGS) entry which is preliminary data.</text>
</comment>
<keyword evidence="4" id="KW-1185">Reference proteome</keyword>
<evidence type="ECO:0000313" key="4">
    <source>
        <dbReference type="Proteomes" id="UP001205890"/>
    </source>
</evidence>